<protein>
    <submittedName>
        <fullName evidence="2">Uncharacterized protein</fullName>
    </submittedName>
</protein>
<feature type="compositionally biased region" description="Polar residues" evidence="1">
    <location>
        <begin position="154"/>
        <end position="167"/>
    </location>
</feature>
<evidence type="ECO:0000313" key="2">
    <source>
        <dbReference type="EMBL" id="CAE1327472.1"/>
    </source>
</evidence>
<sequence length="283" mass="30886">MPSLVRTPDRHNSAHNRTPDLKPASRPCLQVTGLQEDATTPSDETVSFNSRQKKKPAKKVIGRSSIILNGESHANYSRARSHYGLTRGLLSAAFPPSTGPALISQPDQLKLLQLTILMPSLVRTPDRHNSAHNRTPDLKPASRPCLQVTGLQEDATTPSDETVSFNSRQKKKPAKKVIGRSSIILNGESHANYSRARSHYGLTRGLLSAAFPPSTGPALISQPDQLKLLQLTILMPSLVRTPDRHNSAHNRTPDLKPATRPCLQVTGLQEDATTPSDETVSFK</sequence>
<reference evidence="2" key="1">
    <citation type="submission" date="2021-01" db="EMBL/GenBank/DDBJ databases">
        <authorList>
            <person name="Li R."/>
            <person name="Bekaert M."/>
        </authorList>
    </citation>
    <scope>NUCLEOTIDE SEQUENCE</scope>
    <source>
        <strain evidence="2">Farmed</strain>
    </source>
</reference>
<organism evidence="2 3">
    <name type="scientific">Acanthosepion pharaonis</name>
    <name type="common">Pharaoh cuttlefish</name>
    <name type="synonym">Sepia pharaonis</name>
    <dbReference type="NCBI Taxonomy" id="158019"/>
    <lineage>
        <taxon>Eukaryota</taxon>
        <taxon>Metazoa</taxon>
        <taxon>Spiralia</taxon>
        <taxon>Lophotrochozoa</taxon>
        <taxon>Mollusca</taxon>
        <taxon>Cephalopoda</taxon>
        <taxon>Coleoidea</taxon>
        <taxon>Decapodiformes</taxon>
        <taxon>Sepiida</taxon>
        <taxon>Sepiina</taxon>
        <taxon>Sepiidae</taxon>
        <taxon>Acanthosepion</taxon>
    </lineage>
</organism>
<feature type="region of interest" description="Disordered" evidence="1">
    <location>
        <begin position="153"/>
        <end position="172"/>
    </location>
</feature>
<evidence type="ECO:0000313" key="3">
    <source>
        <dbReference type="Proteomes" id="UP000597762"/>
    </source>
</evidence>
<gene>
    <name evidence="2" type="ORF">SPHA_76924</name>
</gene>
<evidence type="ECO:0000256" key="1">
    <source>
        <dbReference type="SAM" id="MobiDB-lite"/>
    </source>
</evidence>
<dbReference type="EMBL" id="CAHIKZ030005499">
    <property type="protein sequence ID" value="CAE1327472.1"/>
    <property type="molecule type" value="Genomic_DNA"/>
</dbReference>
<comment type="caution">
    <text evidence="2">The sequence shown here is derived from an EMBL/GenBank/DDBJ whole genome shotgun (WGS) entry which is preliminary data.</text>
</comment>
<keyword evidence="3" id="KW-1185">Reference proteome</keyword>
<feature type="compositionally biased region" description="Basic and acidic residues" evidence="1">
    <location>
        <begin position="7"/>
        <end position="20"/>
    </location>
</feature>
<dbReference type="AlphaFoldDB" id="A0A812ET22"/>
<feature type="region of interest" description="Disordered" evidence="1">
    <location>
        <begin position="1"/>
        <end position="58"/>
    </location>
</feature>
<dbReference type="Proteomes" id="UP000597762">
    <property type="component" value="Unassembled WGS sequence"/>
</dbReference>
<name>A0A812ET22_ACAPH</name>
<dbReference type="OrthoDB" id="6258311at2759"/>
<accession>A0A812ET22</accession>
<feature type="compositionally biased region" description="Polar residues" evidence="1">
    <location>
        <begin position="37"/>
        <end position="50"/>
    </location>
</feature>
<proteinExistence type="predicted"/>